<evidence type="ECO:0000313" key="1">
    <source>
        <dbReference type="EMBL" id="JAD44999.1"/>
    </source>
</evidence>
<name>A0A0A9A036_ARUDO</name>
<proteinExistence type="predicted"/>
<reference evidence="1" key="1">
    <citation type="submission" date="2014-09" db="EMBL/GenBank/DDBJ databases">
        <authorList>
            <person name="Magalhaes I.L.F."/>
            <person name="Oliveira U."/>
            <person name="Santos F.R."/>
            <person name="Vidigal T.H.D.A."/>
            <person name="Brescovit A.D."/>
            <person name="Santos A.J."/>
        </authorList>
    </citation>
    <scope>NUCLEOTIDE SEQUENCE</scope>
    <source>
        <tissue evidence="1">Shoot tissue taken approximately 20 cm above the soil surface</tissue>
    </source>
</reference>
<dbReference type="AlphaFoldDB" id="A0A0A9A036"/>
<organism evidence="1">
    <name type="scientific">Arundo donax</name>
    <name type="common">Giant reed</name>
    <name type="synonym">Donax arundinaceus</name>
    <dbReference type="NCBI Taxonomy" id="35708"/>
    <lineage>
        <taxon>Eukaryota</taxon>
        <taxon>Viridiplantae</taxon>
        <taxon>Streptophyta</taxon>
        <taxon>Embryophyta</taxon>
        <taxon>Tracheophyta</taxon>
        <taxon>Spermatophyta</taxon>
        <taxon>Magnoliopsida</taxon>
        <taxon>Liliopsida</taxon>
        <taxon>Poales</taxon>
        <taxon>Poaceae</taxon>
        <taxon>PACMAD clade</taxon>
        <taxon>Arundinoideae</taxon>
        <taxon>Arundineae</taxon>
        <taxon>Arundo</taxon>
    </lineage>
</organism>
<reference evidence="1" key="2">
    <citation type="journal article" date="2015" name="Data Brief">
        <title>Shoot transcriptome of the giant reed, Arundo donax.</title>
        <authorList>
            <person name="Barrero R.A."/>
            <person name="Guerrero F.D."/>
            <person name="Moolhuijzen P."/>
            <person name="Goolsby J.A."/>
            <person name="Tidwell J."/>
            <person name="Bellgard S.E."/>
            <person name="Bellgard M.I."/>
        </authorList>
    </citation>
    <scope>NUCLEOTIDE SEQUENCE</scope>
    <source>
        <tissue evidence="1">Shoot tissue taken approximately 20 cm above the soil surface</tissue>
    </source>
</reference>
<accession>A0A0A9A036</accession>
<dbReference type="EMBL" id="GBRH01252896">
    <property type="protein sequence ID" value="JAD44999.1"/>
    <property type="molecule type" value="Transcribed_RNA"/>
</dbReference>
<protein>
    <submittedName>
        <fullName evidence="1">Uncharacterized protein</fullName>
    </submittedName>
</protein>
<sequence length="31" mass="3295">MSAICMAATSPLLEPVICKLLSFSHIVFANS</sequence>